<keyword evidence="2" id="KW-1185">Reference proteome</keyword>
<gene>
    <name evidence="1" type="ORF">BU25DRAFT_110653</name>
</gene>
<dbReference type="EMBL" id="MU006724">
    <property type="protein sequence ID" value="KAF2625756.1"/>
    <property type="molecule type" value="Genomic_DNA"/>
</dbReference>
<comment type="caution">
    <text evidence="1">The sequence shown here is derived from an EMBL/GenBank/DDBJ whole genome shotgun (WGS) entry which is preliminary data.</text>
</comment>
<proteinExistence type="predicted"/>
<evidence type="ECO:0000313" key="2">
    <source>
        <dbReference type="Proteomes" id="UP000799754"/>
    </source>
</evidence>
<sequence>MTFRCILLQPLANLYASILWRSFTSASLSSSSSNFSSSSPLALLSSCWYSLASSIAAPASAKAPEGDANGMGPLSKPPSLFSTAILHVSLPLPHHLFQPRGSRSLHLRSFVPFDCVFQISDLYLVDSGHGQRSFICDARAWLER</sequence>
<evidence type="ECO:0000313" key="1">
    <source>
        <dbReference type="EMBL" id="KAF2625756.1"/>
    </source>
</evidence>
<protein>
    <submittedName>
        <fullName evidence="1">Uncharacterized protein</fullName>
    </submittedName>
</protein>
<name>A0ACB6RV38_9PLEO</name>
<dbReference type="Proteomes" id="UP000799754">
    <property type="component" value="Unassembled WGS sequence"/>
</dbReference>
<organism evidence="1 2">
    <name type="scientific">Macroventuria anomochaeta</name>
    <dbReference type="NCBI Taxonomy" id="301207"/>
    <lineage>
        <taxon>Eukaryota</taxon>
        <taxon>Fungi</taxon>
        <taxon>Dikarya</taxon>
        <taxon>Ascomycota</taxon>
        <taxon>Pezizomycotina</taxon>
        <taxon>Dothideomycetes</taxon>
        <taxon>Pleosporomycetidae</taxon>
        <taxon>Pleosporales</taxon>
        <taxon>Pleosporineae</taxon>
        <taxon>Didymellaceae</taxon>
        <taxon>Macroventuria</taxon>
    </lineage>
</organism>
<reference evidence="1" key="1">
    <citation type="journal article" date="2020" name="Stud. Mycol.">
        <title>101 Dothideomycetes genomes: a test case for predicting lifestyles and emergence of pathogens.</title>
        <authorList>
            <person name="Haridas S."/>
            <person name="Albert R."/>
            <person name="Binder M."/>
            <person name="Bloem J."/>
            <person name="Labutti K."/>
            <person name="Salamov A."/>
            <person name="Andreopoulos B."/>
            <person name="Baker S."/>
            <person name="Barry K."/>
            <person name="Bills G."/>
            <person name="Bluhm B."/>
            <person name="Cannon C."/>
            <person name="Castanera R."/>
            <person name="Culley D."/>
            <person name="Daum C."/>
            <person name="Ezra D."/>
            <person name="Gonzalez J."/>
            <person name="Henrissat B."/>
            <person name="Kuo A."/>
            <person name="Liang C."/>
            <person name="Lipzen A."/>
            <person name="Lutzoni F."/>
            <person name="Magnuson J."/>
            <person name="Mondo S."/>
            <person name="Nolan M."/>
            <person name="Ohm R."/>
            <person name="Pangilinan J."/>
            <person name="Park H.-J."/>
            <person name="Ramirez L."/>
            <person name="Alfaro M."/>
            <person name="Sun H."/>
            <person name="Tritt A."/>
            <person name="Yoshinaga Y."/>
            <person name="Zwiers L.-H."/>
            <person name="Turgeon B."/>
            <person name="Goodwin S."/>
            <person name="Spatafora J."/>
            <person name="Crous P."/>
            <person name="Grigoriev I."/>
        </authorList>
    </citation>
    <scope>NUCLEOTIDE SEQUENCE</scope>
    <source>
        <strain evidence="1">CBS 525.71</strain>
    </source>
</reference>
<accession>A0ACB6RV38</accession>